<dbReference type="SUPFAM" id="SSF56672">
    <property type="entry name" value="DNA/RNA polymerases"/>
    <property type="match status" value="1"/>
</dbReference>
<proteinExistence type="predicted"/>
<dbReference type="InterPro" id="IPR052343">
    <property type="entry name" value="Retrotransposon-Effector_Assoc"/>
</dbReference>
<organism evidence="2">
    <name type="scientific">Fagus sylvatica</name>
    <name type="common">Beechnut</name>
    <dbReference type="NCBI Taxonomy" id="28930"/>
    <lineage>
        <taxon>Eukaryota</taxon>
        <taxon>Viridiplantae</taxon>
        <taxon>Streptophyta</taxon>
        <taxon>Embryophyta</taxon>
        <taxon>Tracheophyta</taxon>
        <taxon>Spermatophyta</taxon>
        <taxon>Magnoliopsida</taxon>
        <taxon>eudicotyledons</taxon>
        <taxon>Gunneridae</taxon>
        <taxon>Pentapetalae</taxon>
        <taxon>rosids</taxon>
        <taxon>fabids</taxon>
        <taxon>Fagales</taxon>
        <taxon>Fagaceae</taxon>
        <taxon>Fagus</taxon>
    </lineage>
</organism>
<dbReference type="PANTHER" id="PTHR46890">
    <property type="entry name" value="NON-LTR RETROLELEMENT REVERSE TRANSCRIPTASE-LIKE PROTEIN-RELATED"/>
    <property type="match status" value="1"/>
</dbReference>
<dbReference type="InterPro" id="IPR036691">
    <property type="entry name" value="Endo/exonu/phosph_ase_sf"/>
</dbReference>
<evidence type="ECO:0000313" key="2">
    <source>
        <dbReference type="EMBL" id="SPC86121.1"/>
    </source>
</evidence>
<dbReference type="GO" id="GO:0003677">
    <property type="term" value="F:DNA binding"/>
    <property type="evidence" value="ECO:0007669"/>
    <property type="project" value="InterPro"/>
</dbReference>
<dbReference type="PANTHER" id="PTHR46890:SF50">
    <property type="entry name" value="RNA-DIRECTED DNA POLYMERASE, EUKARYOTA, REVERSE TRANSCRIPTASE ZINC-BINDING DOMAIN PROTEIN-RELATED"/>
    <property type="match status" value="1"/>
</dbReference>
<dbReference type="SUPFAM" id="SSF56219">
    <property type="entry name" value="DNase I-like"/>
    <property type="match status" value="1"/>
</dbReference>
<protein>
    <submittedName>
        <fullName evidence="2">Uncharacterized protein</fullName>
    </submittedName>
</protein>
<dbReference type="GO" id="GO:0006281">
    <property type="term" value="P:DNA repair"/>
    <property type="evidence" value="ECO:0007669"/>
    <property type="project" value="InterPro"/>
</dbReference>
<dbReference type="Gene3D" id="3.60.10.10">
    <property type="entry name" value="Endonuclease/exonuclease/phosphatase"/>
    <property type="match status" value="1"/>
</dbReference>
<dbReference type="GO" id="GO:0004519">
    <property type="term" value="F:endonuclease activity"/>
    <property type="evidence" value="ECO:0007669"/>
    <property type="project" value="InterPro"/>
</dbReference>
<accession>A0A2N9FGR1</accession>
<reference evidence="2" key="1">
    <citation type="submission" date="2018-02" db="EMBL/GenBank/DDBJ databases">
        <authorList>
            <person name="Cohen D.B."/>
            <person name="Kent A.D."/>
        </authorList>
    </citation>
    <scope>NUCLEOTIDE SEQUENCE</scope>
</reference>
<name>A0A2N9FGR1_FAGSY</name>
<dbReference type="InterPro" id="IPR020847">
    <property type="entry name" value="AP_endonuclease_F1_BS"/>
</dbReference>
<dbReference type="PROSITE" id="PS00726">
    <property type="entry name" value="AP_NUCLEASE_F1_1"/>
    <property type="match status" value="1"/>
</dbReference>
<sequence>MQWLRDLINKAVQFRTQGDFFKHRRDGYKALHVICRSNQHGNFLEVSEFHSGSRQSVIRIPEHVKCQGWVNFSQLCKGFWEATEASRGDTQNGVHDKRTRAADESNSRWASRGKQPKSTHKFENSVNVGVNTALGVMKKDADGNNACHSNSVPPLVNASVDLTINLELVCGLGGTWDVAWAKVINAEAHTQAQDKSSLRQVWRPKSIPKVDQVLQLQDGQRVALPSSGLVAPLSSNPFFALSLEFIDGVKPPSLVLGESSFVEYVSDGTESSSPLALEFQQGDKLQSTSTWEDDAIWVEPLAISVPMEEGYAEQHLESTTEIRRQGDGVIKYNRSLIGSQADIVCLQETKLPEVSKALIRSPWQGRFVDWVCMESVGAYGGIIFMWDNRVVEKVEEPVGTFSISCKFRNVSSESEWAFSGLHGPNRSAERSLLWEELSGICSRSYRFEEEVEGVVHNMAGDKALGPDSFSMAFFQGYWNTVKYDVMAVFHEFHAHGHFEKSMNATFIALIPKKPGALECKDFRPISLVTGIYKIIAKVLANRLRLELEKVVSPSQNAFIGGRQILDSVLIANESLDSRMKSGIPGVLLNGSSRGLFHSSRGLRQGDPLSPLLFLLVIEALSRMLAKAMERGVWMIYLLAGLVKWGIQNLELFERLSLIASCGAYGARETLELSLGRSNRFQL</sequence>
<dbReference type="EMBL" id="OIVN01000826">
    <property type="protein sequence ID" value="SPC86121.1"/>
    <property type="molecule type" value="Genomic_DNA"/>
</dbReference>
<evidence type="ECO:0000256" key="1">
    <source>
        <dbReference type="SAM" id="MobiDB-lite"/>
    </source>
</evidence>
<feature type="region of interest" description="Disordered" evidence="1">
    <location>
        <begin position="87"/>
        <end position="122"/>
    </location>
</feature>
<dbReference type="InterPro" id="IPR043502">
    <property type="entry name" value="DNA/RNA_pol_sf"/>
</dbReference>
<dbReference type="CDD" id="cd01650">
    <property type="entry name" value="RT_nLTR_like"/>
    <property type="match status" value="1"/>
</dbReference>
<dbReference type="AlphaFoldDB" id="A0A2N9FGR1"/>
<feature type="compositionally biased region" description="Basic and acidic residues" evidence="1">
    <location>
        <begin position="94"/>
        <end position="106"/>
    </location>
</feature>
<gene>
    <name evidence="2" type="ORF">FSB_LOCUS14003</name>
</gene>